<keyword evidence="13 20" id="KW-0175">Coiled coil</keyword>
<name>A0A7K7C1N5_APHCE</name>
<feature type="region of interest" description="Disordered" evidence="21">
    <location>
        <begin position="551"/>
        <end position="587"/>
    </location>
</feature>
<feature type="compositionally biased region" description="Polar residues" evidence="21">
    <location>
        <begin position="502"/>
        <end position="517"/>
    </location>
</feature>
<dbReference type="CDD" id="cd19828">
    <property type="entry name" value="Bbox2_TIF1a_C-VI"/>
    <property type="match status" value="1"/>
</dbReference>
<dbReference type="InterPro" id="IPR011011">
    <property type="entry name" value="Znf_FYVE_PHD"/>
</dbReference>
<keyword evidence="7" id="KW-0479">Metal-binding</keyword>
<reference evidence="25 26" key="1">
    <citation type="submission" date="2019-09" db="EMBL/GenBank/DDBJ databases">
        <title>Bird 10,000 Genomes (B10K) Project - Family phase.</title>
        <authorList>
            <person name="Zhang G."/>
        </authorList>
    </citation>
    <scope>NUCLEOTIDE SEQUENCE [LARGE SCALE GENOMIC DNA]</scope>
    <source>
        <strain evidence="25">OUT-0022</strain>
        <tissue evidence="25">Blood</tissue>
    </source>
</reference>
<dbReference type="SUPFAM" id="SSF57903">
    <property type="entry name" value="FYVE/PHD zinc finger"/>
    <property type="match status" value="1"/>
</dbReference>
<dbReference type="GO" id="GO:0005634">
    <property type="term" value="C:nucleus"/>
    <property type="evidence" value="ECO:0007669"/>
    <property type="project" value="UniProtKB-SubCell"/>
</dbReference>
<dbReference type="Pfam" id="PF00643">
    <property type="entry name" value="zf-B_box"/>
    <property type="match status" value="1"/>
</dbReference>
<dbReference type="GO" id="GO:0061630">
    <property type="term" value="F:ubiquitin protein ligase activity"/>
    <property type="evidence" value="ECO:0007669"/>
    <property type="project" value="UniProtKB-EC"/>
</dbReference>
<keyword evidence="11" id="KW-0862">Zinc</keyword>
<feature type="domain" description="Bromo" evidence="22">
    <location>
        <begin position="901"/>
        <end position="962"/>
    </location>
</feature>
<dbReference type="PANTHER" id="PTHR45915:SF4">
    <property type="entry name" value="TRANSCRIPTION INTERMEDIARY FACTOR 1-ALPHA"/>
    <property type="match status" value="1"/>
</dbReference>
<dbReference type="PROSITE" id="PS01359">
    <property type="entry name" value="ZF_PHD_1"/>
    <property type="match status" value="1"/>
</dbReference>
<sequence length="1030" mass="114730">AAAAALSGENEAESRQGPAERGGDAAPLNLLDTCGVCGQPIQSRRPKLLPCLHSVCQRCLPQPDRYLMLPPVLTLAAAAAPKEPPPAAPPSSPVSSPASPLHCTPVGVIRCPICGQECAERHIIDNFFVKDTTEVPSSTVEKSNQVCTSCEDNAEAHGFCVECVEWLCKTCIRAHQRVKFTKDHTVRQKEEVSPEAVGVTSQRPVFCPYHKKEQLKLYCETCDKLTCRDCQLLEHKEHRYQFIEEAFQNQKVIIETLITKLMEKTKYIKYTGKQIQNRILEVNQNQKQVEQDIKVAIFTLMVEINKKGKALLHQLETLAKEHRMKLLQQQQEVAGLSKQLEHVMNFSKWAVSSGSSTALLYSKRLITYRLRYLLRARCDPSPVTNNTIQFHCDPSFWAQNIFNLGSLVIEDKETPPHMPKSPVMEPNLQPPGSLPSNQLSKFPTQISLAQLRLQHMQQQVMAQRQQAQRRAGPAVLPNPRMPGAMQQPPASHQAPPRLIHFQNHSPKPNGSALPTQQMRFPQNQNLPRPAVKPNPLQMAFLAQQAIKQWQISSGQTSTTPSTASSTTSTPSSPTVTSAAGCDGKNYGPPVIDLSSPVGSSYNLPSLPDIDCSGNITLDTAVRKDDTVEQNQPKPPSNRTVQSPNSSVPSPGLSGGISVTNVHPPIRSPSASSVGSRESSGSSSRPPGADSTHKVPVVMLEPIRIKQESSAPNENFDFPIVVVKQETEEESRPRNSMLTSLLLDTNHNSTSDEAVLRTDAPDSTDDQPGVLQENTFTGKTGWMGSSHTGEGRKEDDPNEDWCAVCQNGGKLLCCEKCPKVFHLSCHVPTLMNFPSGEWICTFCRDLSKPEVEYDCDKPAHGSEKRKLEDTMGLAPIDRRVRIKLLFKTFKLKQFLALSIRNFHQCFTWFQLRTCVPDYYKIIKKPMDLSTIKKRLEVTNSFYTKPEDFVADFRLIFQNCAEFNEVRKVDTLSGFVGLVALRKTVVGVELSTQEFIVLNFEKENPELTDDSDDDFVQPRKKRLKGEDRQLLK</sequence>
<feature type="compositionally biased region" description="Low complexity" evidence="21">
    <location>
        <begin position="556"/>
        <end position="579"/>
    </location>
</feature>
<evidence type="ECO:0000313" key="26">
    <source>
        <dbReference type="Proteomes" id="UP000575874"/>
    </source>
</evidence>
<dbReference type="CDD" id="cd19845">
    <property type="entry name" value="Bbox1_TIF1a_C-VI"/>
    <property type="match status" value="1"/>
</dbReference>
<feature type="region of interest" description="Disordered" evidence="21">
    <location>
        <begin position="1"/>
        <end position="24"/>
    </location>
</feature>
<dbReference type="SMART" id="SM00502">
    <property type="entry name" value="BBC"/>
    <property type="match status" value="1"/>
</dbReference>
<evidence type="ECO:0000256" key="17">
    <source>
        <dbReference type="ARBA" id="ARBA00023242"/>
    </source>
</evidence>
<evidence type="ECO:0000259" key="22">
    <source>
        <dbReference type="PROSITE" id="PS50014"/>
    </source>
</evidence>
<dbReference type="PROSITE" id="PS50014">
    <property type="entry name" value="BROMODOMAIN_2"/>
    <property type="match status" value="1"/>
</dbReference>
<dbReference type="SMART" id="SM00184">
    <property type="entry name" value="RING"/>
    <property type="match status" value="1"/>
</dbReference>
<keyword evidence="16" id="KW-0804">Transcription</keyword>
<dbReference type="InterPro" id="IPR000315">
    <property type="entry name" value="Znf_B-box"/>
</dbReference>
<dbReference type="AlphaFoldDB" id="A0A7K7C1N5"/>
<evidence type="ECO:0000256" key="12">
    <source>
        <dbReference type="ARBA" id="ARBA00023015"/>
    </source>
</evidence>
<dbReference type="SMART" id="SM00297">
    <property type="entry name" value="BROMO"/>
    <property type="match status" value="1"/>
</dbReference>
<comment type="pathway">
    <text evidence="3">Protein modification; protein ubiquitination.</text>
</comment>
<feature type="domain" description="B box-type" evidence="24">
    <location>
        <begin position="202"/>
        <end position="243"/>
    </location>
</feature>
<evidence type="ECO:0000256" key="19">
    <source>
        <dbReference type="PROSITE-ProRule" id="PRU00035"/>
    </source>
</evidence>
<evidence type="ECO:0000256" key="15">
    <source>
        <dbReference type="ARBA" id="ARBA00023125"/>
    </source>
</evidence>
<evidence type="ECO:0000313" key="25">
    <source>
        <dbReference type="EMBL" id="NWY13860.1"/>
    </source>
</evidence>
<dbReference type="GO" id="GO:0003677">
    <property type="term" value="F:DNA binding"/>
    <property type="evidence" value="ECO:0007669"/>
    <property type="project" value="UniProtKB-KW"/>
</dbReference>
<evidence type="ECO:0000256" key="9">
    <source>
        <dbReference type="ARBA" id="ARBA00022771"/>
    </source>
</evidence>
<dbReference type="SUPFAM" id="SSF47370">
    <property type="entry name" value="Bromodomain"/>
    <property type="match status" value="1"/>
</dbReference>
<evidence type="ECO:0000256" key="4">
    <source>
        <dbReference type="ARBA" id="ARBA00012483"/>
    </source>
</evidence>
<dbReference type="InterPro" id="IPR019787">
    <property type="entry name" value="Znf_PHD-finger"/>
</dbReference>
<keyword evidence="15" id="KW-0238">DNA-binding</keyword>
<protein>
    <recommendedName>
        <fullName evidence="4">RING-type E3 ubiquitin transferase</fullName>
        <ecNumber evidence="4">2.3.2.27</ecNumber>
    </recommendedName>
</protein>
<dbReference type="InterPro" id="IPR019786">
    <property type="entry name" value="Zinc_finger_PHD-type_CS"/>
</dbReference>
<dbReference type="InterPro" id="IPR017907">
    <property type="entry name" value="Znf_RING_CS"/>
</dbReference>
<evidence type="ECO:0000256" key="5">
    <source>
        <dbReference type="ARBA" id="ARBA00022491"/>
    </source>
</evidence>
<proteinExistence type="predicted"/>
<evidence type="ECO:0000256" key="14">
    <source>
        <dbReference type="ARBA" id="ARBA00023117"/>
    </source>
</evidence>
<dbReference type="Gene3D" id="3.30.40.10">
    <property type="entry name" value="Zinc/RING finger domain, C3HC4 (zinc finger)"/>
    <property type="match status" value="2"/>
</dbReference>
<comment type="catalytic activity">
    <reaction evidence="1">
        <text>S-ubiquitinyl-[E2 ubiquitin-conjugating enzyme]-L-cysteine + [acceptor protein]-L-lysine = [E2 ubiquitin-conjugating enzyme]-L-cysteine + N(6)-ubiquitinyl-[acceptor protein]-L-lysine.</text>
        <dbReference type="EC" id="2.3.2.27"/>
    </reaction>
</comment>
<dbReference type="FunFam" id="3.30.160.60:FF:000074">
    <property type="entry name" value="Tripartite motif containing 66"/>
    <property type="match status" value="1"/>
</dbReference>
<evidence type="ECO:0000256" key="3">
    <source>
        <dbReference type="ARBA" id="ARBA00004906"/>
    </source>
</evidence>
<keyword evidence="6" id="KW-0808">Transferase</keyword>
<evidence type="ECO:0000256" key="7">
    <source>
        <dbReference type="ARBA" id="ARBA00022723"/>
    </source>
</evidence>
<dbReference type="InterPro" id="IPR013083">
    <property type="entry name" value="Znf_RING/FYVE/PHD"/>
</dbReference>
<keyword evidence="9 18" id="KW-0863">Zinc-finger</keyword>
<dbReference type="PANTHER" id="PTHR45915">
    <property type="entry name" value="TRANSCRIPTION INTERMEDIARY FACTOR"/>
    <property type="match status" value="1"/>
</dbReference>
<keyword evidence="17" id="KW-0539">Nucleus</keyword>
<evidence type="ECO:0000259" key="23">
    <source>
        <dbReference type="PROSITE" id="PS50016"/>
    </source>
</evidence>
<evidence type="ECO:0000256" key="10">
    <source>
        <dbReference type="ARBA" id="ARBA00022786"/>
    </source>
</evidence>
<dbReference type="GO" id="GO:0000785">
    <property type="term" value="C:chromatin"/>
    <property type="evidence" value="ECO:0007669"/>
    <property type="project" value="TreeGrafter"/>
</dbReference>
<feature type="region of interest" description="Disordered" evidence="21">
    <location>
        <begin position="1006"/>
        <end position="1030"/>
    </location>
</feature>
<feature type="region of interest" description="Disordered" evidence="21">
    <location>
        <begin position="756"/>
        <end position="797"/>
    </location>
</feature>
<dbReference type="PROSITE" id="PS50016">
    <property type="entry name" value="ZF_PHD_2"/>
    <property type="match status" value="1"/>
</dbReference>
<evidence type="ECO:0000256" key="11">
    <source>
        <dbReference type="ARBA" id="ARBA00022833"/>
    </source>
</evidence>
<feature type="compositionally biased region" description="Polar residues" evidence="21">
    <location>
        <begin position="771"/>
        <end position="787"/>
    </location>
</feature>
<dbReference type="SUPFAM" id="SSF57845">
    <property type="entry name" value="B-box zinc-binding domain"/>
    <property type="match status" value="1"/>
</dbReference>
<dbReference type="PROSITE" id="PS00518">
    <property type="entry name" value="ZF_RING_1"/>
    <property type="match status" value="1"/>
</dbReference>
<evidence type="ECO:0000256" key="2">
    <source>
        <dbReference type="ARBA" id="ARBA00004123"/>
    </source>
</evidence>
<feature type="compositionally biased region" description="Low complexity" evidence="21">
    <location>
        <begin position="667"/>
        <end position="687"/>
    </location>
</feature>
<feature type="region of interest" description="Disordered" evidence="21">
    <location>
        <begin position="464"/>
        <end position="517"/>
    </location>
</feature>
<keyword evidence="10" id="KW-0833">Ubl conjugation pathway</keyword>
<feature type="non-terminal residue" evidence="25">
    <location>
        <position position="1030"/>
    </location>
</feature>
<evidence type="ECO:0000256" key="20">
    <source>
        <dbReference type="SAM" id="Coils"/>
    </source>
</evidence>
<dbReference type="SMART" id="SM00336">
    <property type="entry name" value="BBOX"/>
    <property type="match status" value="2"/>
</dbReference>
<dbReference type="PROSITE" id="PS50119">
    <property type="entry name" value="ZF_BBOX"/>
    <property type="match status" value="2"/>
</dbReference>
<evidence type="ECO:0000256" key="13">
    <source>
        <dbReference type="ARBA" id="ARBA00023054"/>
    </source>
</evidence>
<feature type="compositionally biased region" description="Polar residues" evidence="21">
    <location>
        <begin position="628"/>
        <end position="648"/>
    </location>
</feature>
<dbReference type="EC" id="2.3.2.27" evidence="4"/>
<dbReference type="FunFam" id="3.30.40.10:FF:000123">
    <property type="entry name" value="E3 ubiquitin-protein ligase TRIM33"/>
    <property type="match status" value="1"/>
</dbReference>
<dbReference type="CDD" id="cd15622">
    <property type="entry name" value="PHD_TIF1alpha"/>
    <property type="match status" value="1"/>
</dbReference>
<feature type="domain" description="PHD-type" evidence="23">
    <location>
        <begin position="798"/>
        <end position="845"/>
    </location>
</feature>
<dbReference type="Pfam" id="PF00628">
    <property type="entry name" value="PHD"/>
    <property type="match status" value="1"/>
</dbReference>
<gene>
    <name evidence="25" type="primary">Trim24_0</name>
    <name evidence="25" type="ORF">APHCOE_R02533</name>
</gene>
<keyword evidence="26" id="KW-1185">Reference proteome</keyword>
<keyword evidence="8" id="KW-0677">Repeat</keyword>
<dbReference type="InterPro" id="IPR036427">
    <property type="entry name" value="Bromodomain-like_sf"/>
</dbReference>
<dbReference type="EMBL" id="VZSI01000036">
    <property type="protein sequence ID" value="NWY13860.1"/>
    <property type="molecule type" value="Genomic_DNA"/>
</dbReference>
<dbReference type="Gene3D" id="3.30.160.60">
    <property type="entry name" value="Classic Zinc Finger"/>
    <property type="match status" value="1"/>
</dbReference>
<keyword evidence="12" id="KW-0805">Transcription regulation</keyword>
<keyword evidence="5" id="KW-0678">Repressor</keyword>
<evidence type="ECO:0000256" key="8">
    <source>
        <dbReference type="ARBA" id="ARBA00022737"/>
    </source>
</evidence>
<evidence type="ECO:0000256" key="16">
    <source>
        <dbReference type="ARBA" id="ARBA00023163"/>
    </source>
</evidence>
<dbReference type="Gene3D" id="1.20.920.10">
    <property type="entry name" value="Bromodomain-like"/>
    <property type="match status" value="1"/>
</dbReference>
<dbReference type="PRINTS" id="PR00503">
    <property type="entry name" value="BROMODOMAIN"/>
</dbReference>
<dbReference type="Pfam" id="PF00439">
    <property type="entry name" value="Bromodomain"/>
    <property type="match status" value="1"/>
</dbReference>
<dbReference type="GO" id="GO:0008270">
    <property type="term" value="F:zinc ion binding"/>
    <property type="evidence" value="ECO:0007669"/>
    <property type="project" value="UniProtKB-KW"/>
</dbReference>
<evidence type="ECO:0000256" key="18">
    <source>
        <dbReference type="PROSITE-ProRule" id="PRU00024"/>
    </source>
</evidence>
<feature type="non-terminal residue" evidence="25">
    <location>
        <position position="1"/>
    </location>
</feature>
<dbReference type="Proteomes" id="UP000575874">
    <property type="component" value="Unassembled WGS sequence"/>
</dbReference>
<dbReference type="InterPro" id="IPR001841">
    <property type="entry name" value="Znf_RING"/>
</dbReference>
<evidence type="ECO:0000256" key="1">
    <source>
        <dbReference type="ARBA" id="ARBA00000900"/>
    </source>
</evidence>
<dbReference type="SMART" id="SM00249">
    <property type="entry name" value="PHD"/>
    <property type="match status" value="1"/>
</dbReference>
<feature type="coiled-coil region" evidence="20">
    <location>
        <begin position="312"/>
        <end position="339"/>
    </location>
</feature>
<comment type="caution">
    <text evidence="25">The sequence shown here is derived from an EMBL/GenBank/DDBJ whole genome shotgun (WGS) entry which is preliminary data.</text>
</comment>
<dbReference type="InterPro" id="IPR001487">
    <property type="entry name" value="Bromodomain"/>
</dbReference>
<comment type="subcellular location">
    <subcellularLocation>
        <location evidence="2">Nucleus</location>
    </subcellularLocation>
</comment>
<evidence type="ECO:0000259" key="24">
    <source>
        <dbReference type="PROSITE" id="PS50119"/>
    </source>
</evidence>
<organism evidence="25 26">
    <name type="scientific">Aphelocoma coerulescens</name>
    <name type="common">Florida scrub-jay</name>
    <name type="synonym">Corvus coerulescens</name>
    <dbReference type="NCBI Taxonomy" id="39617"/>
    <lineage>
        <taxon>Eukaryota</taxon>
        <taxon>Metazoa</taxon>
        <taxon>Chordata</taxon>
        <taxon>Craniata</taxon>
        <taxon>Vertebrata</taxon>
        <taxon>Euteleostomi</taxon>
        <taxon>Archelosauria</taxon>
        <taxon>Archosauria</taxon>
        <taxon>Dinosauria</taxon>
        <taxon>Saurischia</taxon>
        <taxon>Theropoda</taxon>
        <taxon>Coelurosauria</taxon>
        <taxon>Aves</taxon>
        <taxon>Neognathae</taxon>
        <taxon>Neoaves</taxon>
        <taxon>Telluraves</taxon>
        <taxon>Australaves</taxon>
        <taxon>Passeriformes</taxon>
        <taxon>Corvoidea</taxon>
        <taxon>Corvidae</taxon>
        <taxon>Aphelocoma</taxon>
    </lineage>
</organism>
<dbReference type="InterPro" id="IPR001965">
    <property type="entry name" value="Znf_PHD"/>
</dbReference>
<feature type="region of interest" description="Disordered" evidence="21">
    <location>
        <begin position="625"/>
        <end position="693"/>
    </location>
</feature>
<dbReference type="InterPro" id="IPR003649">
    <property type="entry name" value="Bbox_C"/>
</dbReference>
<evidence type="ECO:0000256" key="21">
    <source>
        <dbReference type="SAM" id="MobiDB-lite"/>
    </source>
</evidence>
<feature type="domain" description="B box-type" evidence="24">
    <location>
        <begin position="142"/>
        <end position="195"/>
    </location>
</feature>
<keyword evidence="14 19" id="KW-0103">Bromodomain</keyword>
<accession>A0A7K7C1N5</accession>
<evidence type="ECO:0000256" key="6">
    <source>
        <dbReference type="ARBA" id="ARBA00022679"/>
    </source>
</evidence>